<comment type="caution">
    <text evidence="1">The sequence shown here is derived from an EMBL/GenBank/DDBJ whole genome shotgun (WGS) entry which is preliminary data.</text>
</comment>
<proteinExistence type="predicted"/>
<feature type="non-terminal residue" evidence="1">
    <location>
        <position position="65"/>
    </location>
</feature>
<name>A0A699IL07_TANCI</name>
<reference evidence="1" key="1">
    <citation type="journal article" date="2019" name="Sci. Rep.">
        <title>Draft genome of Tanacetum cinerariifolium, the natural source of mosquito coil.</title>
        <authorList>
            <person name="Yamashiro T."/>
            <person name="Shiraishi A."/>
            <person name="Satake H."/>
            <person name="Nakayama K."/>
        </authorList>
    </citation>
    <scope>NUCLEOTIDE SEQUENCE</scope>
</reference>
<accession>A0A699IL07</accession>
<dbReference type="AlphaFoldDB" id="A0A699IL07"/>
<sequence>MEMWVGWLWWWMCDGEVGWGGVAVVVQLMVEMVTGGVDVDGSDGGWRGMVAWCSVEMGHRRWGCG</sequence>
<evidence type="ECO:0000313" key="1">
    <source>
        <dbReference type="EMBL" id="GEZ59263.1"/>
    </source>
</evidence>
<organism evidence="1">
    <name type="scientific">Tanacetum cinerariifolium</name>
    <name type="common">Dalmatian daisy</name>
    <name type="synonym">Chrysanthemum cinerariifolium</name>
    <dbReference type="NCBI Taxonomy" id="118510"/>
    <lineage>
        <taxon>Eukaryota</taxon>
        <taxon>Viridiplantae</taxon>
        <taxon>Streptophyta</taxon>
        <taxon>Embryophyta</taxon>
        <taxon>Tracheophyta</taxon>
        <taxon>Spermatophyta</taxon>
        <taxon>Magnoliopsida</taxon>
        <taxon>eudicotyledons</taxon>
        <taxon>Gunneridae</taxon>
        <taxon>Pentapetalae</taxon>
        <taxon>asterids</taxon>
        <taxon>campanulids</taxon>
        <taxon>Asterales</taxon>
        <taxon>Asteraceae</taxon>
        <taxon>Asteroideae</taxon>
        <taxon>Anthemideae</taxon>
        <taxon>Anthemidinae</taxon>
        <taxon>Tanacetum</taxon>
    </lineage>
</organism>
<gene>
    <name evidence="1" type="ORF">Tci_531236</name>
</gene>
<protein>
    <submittedName>
        <fullName evidence="1">Uncharacterized protein</fullName>
    </submittedName>
</protein>
<dbReference type="EMBL" id="BKCJ010297969">
    <property type="protein sequence ID" value="GEZ59263.1"/>
    <property type="molecule type" value="Genomic_DNA"/>
</dbReference>